<evidence type="ECO:0000256" key="1">
    <source>
        <dbReference type="SAM" id="Coils"/>
    </source>
</evidence>
<gene>
    <name evidence="2" type="ORF">Ana3638_13930</name>
</gene>
<evidence type="ECO:0000313" key="3">
    <source>
        <dbReference type="Proteomes" id="UP000464314"/>
    </source>
</evidence>
<proteinExistence type="predicted"/>
<protein>
    <recommendedName>
        <fullName evidence="4">ATPase</fullName>
    </recommendedName>
</protein>
<dbReference type="KEGG" id="anr:Ana3638_13930"/>
<dbReference type="AlphaFoldDB" id="A0A6P1TN33"/>
<name>A0A6P1TN33_9FIRM</name>
<organism evidence="2 3">
    <name type="scientific">Anaerocolumna sedimenticola</name>
    <dbReference type="NCBI Taxonomy" id="2696063"/>
    <lineage>
        <taxon>Bacteria</taxon>
        <taxon>Bacillati</taxon>
        <taxon>Bacillota</taxon>
        <taxon>Clostridia</taxon>
        <taxon>Lachnospirales</taxon>
        <taxon>Lachnospiraceae</taxon>
        <taxon>Anaerocolumna</taxon>
    </lineage>
</organism>
<dbReference type="Gene3D" id="1.20.5.2950">
    <property type="match status" value="1"/>
</dbReference>
<feature type="coiled-coil region" evidence="1">
    <location>
        <begin position="2"/>
        <end position="44"/>
    </location>
</feature>
<evidence type="ECO:0000313" key="2">
    <source>
        <dbReference type="EMBL" id="QHQ61737.1"/>
    </source>
</evidence>
<accession>A0A6P1TN33</accession>
<reference evidence="2 3" key="1">
    <citation type="submission" date="2020-01" db="EMBL/GenBank/DDBJ databases">
        <title>Genome analysis of Anaerocolumna sp. CBA3638.</title>
        <authorList>
            <person name="Kim J."/>
            <person name="Roh S.W."/>
        </authorList>
    </citation>
    <scope>NUCLEOTIDE SEQUENCE [LARGE SCALE GENOMIC DNA]</scope>
    <source>
        <strain evidence="2 3">CBA3638</strain>
    </source>
</reference>
<dbReference type="EMBL" id="CP048000">
    <property type="protein sequence ID" value="QHQ61737.1"/>
    <property type="molecule type" value="Genomic_DNA"/>
</dbReference>
<keyword evidence="3" id="KW-1185">Reference proteome</keyword>
<evidence type="ECO:0008006" key="4">
    <source>
        <dbReference type="Google" id="ProtNLM"/>
    </source>
</evidence>
<keyword evidence="1" id="KW-0175">Coiled coil</keyword>
<dbReference type="Proteomes" id="UP000464314">
    <property type="component" value="Chromosome"/>
</dbReference>
<dbReference type="RefSeq" id="WP_161838562.1">
    <property type="nucleotide sequence ID" value="NZ_CP048000.1"/>
</dbReference>
<sequence>MANEIVQAVRQAEQEAVKIEKEAIQKAETMIQKANIDAKQLISSMTKEVLAKSQKDLEQAQLHGEELMVTAVQKAEKEILLLKEIVKSKEQNAIELVLSEVI</sequence>